<evidence type="ECO:0000313" key="2">
    <source>
        <dbReference type="EMBL" id="SHE73698.1"/>
    </source>
</evidence>
<accession>A0A1M4VXK0</accession>
<dbReference type="SUPFAM" id="SSF52317">
    <property type="entry name" value="Class I glutamine amidotransferase-like"/>
    <property type="match status" value="1"/>
</dbReference>
<gene>
    <name evidence="2" type="ORF">SAMN03080594_1011133</name>
</gene>
<evidence type="ECO:0000259" key="1">
    <source>
        <dbReference type="Pfam" id="PF06283"/>
    </source>
</evidence>
<dbReference type="EMBL" id="FQUX01000001">
    <property type="protein sequence ID" value="SHE73698.1"/>
    <property type="molecule type" value="Genomic_DNA"/>
</dbReference>
<dbReference type="RefSeq" id="WP_072860680.1">
    <property type="nucleotide sequence ID" value="NZ_FQUX01000001.1"/>
</dbReference>
<proteinExistence type="predicted"/>
<feature type="domain" description="ThuA-like" evidence="1">
    <location>
        <begin position="51"/>
        <end position="278"/>
    </location>
</feature>
<name>A0A1M4VXK0_9FLAO</name>
<dbReference type="Pfam" id="PF06283">
    <property type="entry name" value="ThuA"/>
    <property type="match status" value="1"/>
</dbReference>
<dbReference type="OrthoDB" id="9816308at2"/>
<dbReference type="InterPro" id="IPR029062">
    <property type="entry name" value="Class_I_gatase-like"/>
</dbReference>
<protein>
    <recommendedName>
        <fullName evidence="1">ThuA-like domain-containing protein</fullName>
    </recommendedName>
</protein>
<keyword evidence="3" id="KW-1185">Reference proteome</keyword>
<evidence type="ECO:0000313" key="3">
    <source>
        <dbReference type="Proteomes" id="UP000184406"/>
    </source>
</evidence>
<dbReference type="PANTHER" id="PTHR40469">
    <property type="entry name" value="SECRETED GLYCOSYL HYDROLASE"/>
    <property type="match status" value="1"/>
</dbReference>
<reference evidence="3" key="1">
    <citation type="submission" date="2016-11" db="EMBL/GenBank/DDBJ databases">
        <authorList>
            <person name="Varghese N."/>
            <person name="Submissions S."/>
        </authorList>
    </citation>
    <scope>NUCLEOTIDE SEQUENCE [LARGE SCALE GENOMIC DNA]</scope>
    <source>
        <strain evidence="3">DSM 17539</strain>
    </source>
</reference>
<dbReference type="InterPro" id="IPR029010">
    <property type="entry name" value="ThuA-like"/>
</dbReference>
<dbReference type="Proteomes" id="UP000184406">
    <property type="component" value="Unassembled WGS sequence"/>
</dbReference>
<dbReference type="Gene3D" id="3.40.50.880">
    <property type="match status" value="1"/>
</dbReference>
<sequence>MKSKRIQIVLTIFLSLTFLSTFQLIAQEHLDVDHQKKMYERNAMGDGTALKVLLFSGTGWFRHPDIPIVNGWIVRLGAEHNMQIDVSETGSDISKEKLGYYDVLLFNNANVLDKVFNEEQRNAIEEWYKDGGAIVGLHALLVHQENWPWIMELGGCDFNSDSEFLKAKVVVDPKAMDHPAVKGMGKEFWYEADWTNHTKSVTGLPGVQVLLRVDESTYEPVREYFKTRGGEGMGKDHPIAWTRVWGGGRFFYTELGHDIRSLNTDFGRQHLIEGIKWAVEKE</sequence>
<dbReference type="PANTHER" id="PTHR40469:SF2">
    <property type="entry name" value="GALACTOSE-BINDING DOMAIN-LIKE SUPERFAMILY PROTEIN"/>
    <property type="match status" value="1"/>
</dbReference>
<dbReference type="AlphaFoldDB" id="A0A1M4VXK0"/>
<organism evidence="2 3">
    <name type="scientific">Arenibacter palladensis</name>
    <dbReference type="NCBI Taxonomy" id="237373"/>
    <lineage>
        <taxon>Bacteria</taxon>
        <taxon>Pseudomonadati</taxon>
        <taxon>Bacteroidota</taxon>
        <taxon>Flavobacteriia</taxon>
        <taxon>Flavobacteriales</taxon>
        <taxon>Flavobacteriaceae</taxon>
        <taxon>Arenibacter</taxon>
    </lineage>
</organism>